<keyword evidence="3 4" id="KW-0472">Membrane</keyword>
<dbReference type="InterPro" id="IPR003660">
    <property type="entry name" value="HAMP_dom"/>
</dbReference>
<keyword evidence="2" id="KW-1003">Cell membrane</keyword>
<organism evidence="6 7">
    <name type="scientific">Rossellomorea vietnamensis</name>
    <dbReference type="NCBI Taxonomy" id="218284"/>
    <lineage>
        <taxon>Bacteria</taxon>
        <taxon>Bacillati</taxon>
        <taxon>Bacillota</taxon>
        <taxon>Bacilli</taxon>
        <taxon>Bacillales</taxon>
        <taxon>Bacillaceae</taxon>
        <taxon>Rossellomorea</taxon>
    </lineage>
</organism>
<dbReference type="GO" id="GO:0005886">
    <property type="term" value="C:plasma membrane"/>
    <property type="evidence" value="ECO:0007669"/>
    <property type="project" value="UniProtKB-SubCell"/>
</dbReference>
<keyword evidence="4" id="KW-1133">Transmembrane helix</keyword>
<feature type="transmembrane region" description="Helical" evidence="4">
    <location>
        <begin position="326"/>
        <end position="347"/>
    </location>
</feature>
<name>A0A5D4MB82_9BACI</name>
<evidence type="ECO:0000256" key="1">
    <source>
        <dbReference type="ARBA" id="ARBA00004236"/>
    </source>
</evidence>
<dbReference type="GO" id="GO:0007165">
    <property type="term" value="P:signal transduction"/>
    <property type="evidence" value="ECO:0007669"/>
    <property type="project" value="InterPro"/>
</dbReference>
<evidence type="ECO:0000313" key="6">
    <source>
        <dbReference type="EMBL" id="TYR98851.1"/>
    </source>
</evidence>
<dbReference type="RefSeq" id="WP_148954098.1">
    <property type="nucleotide sequence ID" value="NZ_VTEG01000008.1"/>
</dbReference>
<dbReference type="EMBL" id="VTEG01000008">
    <property type="protein sequence ID" value="TYR98851.1"/>
    <property type="molecule type" value="Genomic_DNA"/>
</dbReference>
<comment type="caution">
    <text evidence="6">The sequence shown here is derived from an EMBL/GenBank/DDBJ whole genome shotgun (WGS) entry which is preliminary data.</text>
</comment>
<comment type="subcellular location">
    <subcellularLocation>
        <location evidence="1">Cell membrane</location>
    </subcellularLocation>
</comment>
<dbReference type="Proteomes" id="UP000325182">
    <property type="component" value="Unassembled WGS sequence"/>
</dbReference>
<gene>
    <name evidence="6" type="ORF">FZC84_12555</name>
</gene>
<protein>
    <submittedName>
        <fullName evidence="6">Methyl-accepting chemotaxis protein</fullName>
    </submittedName>
</protein>
<evidence type="ECO:0000256" key="4">
    <source>
        <dbReference type="SAM" id="Phobius"/>
    </source>
</evidence>
<dbReference type="PROSITE" id="PS50885">
    <property type="entry name" value="HAMP"/>
    <property type="match status" value="1"/>
</dbReference>
<accession>A0A5D4MB82</accession>
<evidence type="ECO:0000259" key="5">
    <source>
        <dbReference type="PROSITE" id="PS50885"/>
    </source>
</evidence>
<feature type="domain" description="HAMP" evidence="5">
    <location>
        <begin position="348"/>
        <end position="400"/>
    </location>
</feature>
<evidence type="ECO:0000313" key="7">
    <source>
        <dbReference type="Proteomes" id="UP000325182"/>
    </source>
</evidence>
<keyword evidence="4" id="KW-0812">Transmembrane</keyword>
<evidence type="ECO:0000256" key="3">
    <source>
        <dbReference type="ARBA" id="ARBA00023136"/>
    </source>
</evidence>
<feature type="transmembrane region" description="Helical" evidence="4">
    <location>
        <begin position="12"/>
        <end position="35"/>
    </location>
</feature>
<evidence type="ECO:0000256" key="2">
    <source>
        <dbReference type="ARBA" id="ARBA00022475"/>
    </source>
</evidence>
<dbReference type="Gene3D" id="6.10.340.10">
    <property type="match status" value="1"/>
</dbReference>
<dbReference type="SMART" id="SM00304">
    <property type="entry name" value="HAMP"/>
    <property type="match status" value="1"/>
</dbReference>
<dbReference type="AlphaFoldDB" id="A0A5D4MB82"/>
<sequence length="521" mass="59094">MKGEKITLRRQFLFRVLSILLMIALLSGITQLYFINNQIKKQSDRQAESVADNVIRSLKQTNFATSVIESQIDLKLVAQAKHIASLLKEKESGHITQKDLLEIRDQLGLSGISIFKETPEKDDYVAIRSTEEKEIGFSLKEYGYYEAGKALASGEKPDVPFSTFTDTYTLVLPIAQAGSLNEEPQFFKFAYYYVKEQGYAVSPFIEANEVKQYMESVGPGTEIEKIVKKSDIVEEIAIINRNVFENPALESQFFPPMKKIEAGTFQYASKKDSEIINQLTRKKTFHIEKSKGKNLYKMFIPTVEDRLIYIALDYDQMSGPLYRHSVILIISGIGSLFILFLLTARFFNRIYENLQIIKRQVSSLENGDLKAKSRIDDGSELELLSQDMNSMVDTLNQLVTDTQTQAMKVQKLSILLESEASDSVQKMYSMSTEATLRSREQLNEILELLNGISGSLTKKNNSPQVVLERIESLQELARNRTAATTDTTIKLSDLVQSLHSEAQELSEISIDLLNSIKRFRV</sequence>
<proteinExistence type="predicted"/>
<reference evidence="6 7" key="1">
    <citation type="submission" date="2019-08" db="EMBL/GenBank/DDBJ databases">
        <title>Bacillus genomes from the desert of Cuatro Cienegas, Coahuila.</title>
        <authorList>
            <person name="Olmedo-Alvarez G."/>
        </authorList>
    </citation>
    <scope>NUCLEOTIDE SEQUENCE [LARGE SCALE GENOMIC DNA]</scope>
    <source>
        <strain evidence="6 7">CH128b_4D</strain>
    </source>
</reference>